<evidence type="ECO:0000256" key="1">
    <source>
        <dbReference type="ARBA" id="ARBA00006739"/>
    </source>
</evidence>
<comment type="caution">
    <text evidence="3">The sequence shown here is derived from an EMBL/GenBank/DDBJ whole genome shotgun (WGS) entry which is preliminary data.</text>
</comment>
<evidence type="ECO:0000313" key="3">
    <source>
        <dbReference type="EMBL" id="SIQ42491.1"/>
    </source>
</evidence>
<dbReference type="SUPFAM" id="SSF53448">
    <property type="entry name" value="Nucleotide-diphospho-sugar transferases"/>
    <property type="match status" value="1"/>
</dbReference>
<dbReference type="Gene3D" id="3.90.550.10">
    <property type="entry name" value="Spore Coat Polysaccharide Biosynthesis Protein SpsA, Chain A"/>
    <property type="match status" value="1"/>
</dbReference>
<comment type="similarity">
    <text evidence="1">Belongs to the glycosyltransferase 2 family.</text>
</comment>
<dbReference type="GO" id="GO:0016758">
    <property type="term" value="F:hexosyltransferase activity"/>
    <property type="evidence" value="ECO:0007669"/>
    <property type="project" value="UniProtKB-ARBA"/>
</dbReference>
<gene>
    <name evidence="3" type="ORF">SAMN05878482_1011185</name>
</gene>
<dbReference type="Proteomes" id="UP000185829">
    <property type="component" value="Unassembled WGS sequence"/>
</dbReference>
<dbReference type="AlphaFoldDB" id="A0A9X8R548"/>
<dbReference type="RefSeq" id="WP_076365880.1">
    <property type="nucleotide sequence ID" value="NZ_FTMX01000001.1"/>
</dbReference>
<dbReference type="EMBL" id="FTMX01000001">
    <property type="protein sequence ID" value="SIQ42491.1"/>
    <property type="molecule type" value="Genomic_DNA"/>
</dbReference>
<sequence>MDGNPKVSIVIPFYNCPYVDQAIESALNQSYPNIQVIVVDDGSTMYSEKVNPYLNKIRYIKKGNGGTASALNMGIKNATGEYFTWLSSDDLYDRFKVEKQLTFMKESQADFCYGNYHLIDTDNKIISEPAGISMPTRIKFLEIMRKGCIINGCTVMLKVKIFEEVGVFDTSLPYTHDYDLWLRILPNYHFYYFQEPLVMYRVHSEMGSKKYEQVIPREILMVQKKHDKKLEELIAKELLK</sequence>
<organism evidence="3 4">
    <name type="scientific">Peribacillus simplex</name>
    <dbReference type="NCBI Taxonomy" id="1478"/>
    <lineage>
        <taxon>Bacteria</taxon>
        <taxon>Bacillati</taxon>
        <taxon>Bacillota</taxon>
        <taxon>Bacilli</taxon>
        <taxon>Bacillales</taxon>
        <taxon>Bacillaceae</taxon>
        <taxon>Peribacillus</taxon>
    </lineage>
</organism>
<dbReference type="InterPro" id="IPR029044">
    <property type="entry name" value="Nucleotide-diphossugar_trans"/>
</dbReference>
<name>A0A9X8R548_9BACI</name>
<protein>
    <submittedName>
        <fullName evidence="3">Glycosyltransferase involved in cell wall bisynthesis</fullName>
    </submittedName>
</protein>
<evidence type="ECO:0000313" key="4">
    <source>
        <dbReference type="Proteomes" id="UP000185829"/>
    </source>
</evidence>
<dbReference type="PANTHER" id="PTHR22916:SF3">
    <property type="entry name" value="UDP-GLCNAC:BETAGAL BETA-1,3-N-ACETYLGLUCOSAMINYLTRANSFERASE-LIKE PROTEIN 1"/>
    <property type="match status" value="1"/>
</dbReference>
<dbReference type="InterPro" id="IPR001173">
    <property type="entry name" value="Glyco_trans_2-like"/>
</dbReference>
<feature type="domain" description="Glycosyltransferase 2-like" evidence="2">
    <location>
        <begin position="8"/>
        <end position="165"/>
    </location>
</feature>
<reference evidence="3 4" key="1">
    <citation type="submission" date="2017-01" db="EMBL/GenBank/DDBJ databases">
        <authorList>
            <person name="Varghese N."/>
            <person name="Submissions S."/>
        </authorList>
    </citation>
    <scope>NUCLEOTIDE SEQUENCE [LARGE SCALE GENOMIC DNA]</scope>
    <source>
        <strain evidence="3 4">RUG2-6</strain>
    </source>
</reference>
<proteinExistence type="inferred from homology"/>
<dbReference type="PANTHER" id="PTHR22916">
    <property type="entry name" value="GLYCOSYLTRANSFERASE"/>
    <property type="match status" value="1"/>
</dbReference>
<dbReference type="Pfam" id="PF00535">
    <property type="entry name" value="Glycos_transf_2"/>
    <property type="match status" value="1"/>
</dbReference>
<accession>A0A9X8R548</accession>
<evidence type="ECO:0000259" key="2">
    <source>
        <dbReference type="Pfam" id="PF00535"/>
    </source>
</evidence>